<dbReference type="EMBL" id="GDJX01009332">
    <property type="protein sequence ID" value="JAT58604.1"/>
    <property type="molecule type" value="Transcribed_RNA"/>
</dbReference>
<feature type="compositionally biased region" description="Acidic residues" evidence="1">
    <location>
        <begin position="615"/>
        <end position="629"/>
    </location>
</feature>
<feature type="region of interest" description="Disordered" evidence="1">
    <location>
        <begin position="673"/>
        <end position="718"/>
    </location>
</feature>
<feature type="region of interest" description="Disordered" evidence="1">
    <location>
        <begin position="289"/>
        <end position="311"/>
    </location>
</feature>
<feature type="compositionally biased region" description="Basic and acidic residues" evidence="1">
    <location>
        <begin position="15"/>
        <end position="27"/>
    </location>
</feature>
<dbReference type="AlphaFoldDB" id="A0A1D1YVF5"/>
<organism evidence="3">
    <name type="scientific">Anthurium amnicola</name>
    <dbReference type="NCBI Taxonomy" id="1678845"/>
    <lineage>
        <taxon>Eukaryota</taxon>
        <taxon>Viridiplantae</taxon>
        <taxon>Streptophyta</taxon>
        <taxon>Embryophyta</taxon>
        <taxon>Tracheophyta</taxon>
        <taxon>Spermatophyta</taxon>
        <taxon>Magnoliopsida</taxon>
        <taxon>Liliopsida</taxon>
        <taxon>Araceae</taxon>
        <taxon>Pothoideae</taxon>
        <taxon>Potheae</taxon>
        <taxon>Anthurium</taxon>
    </lineage>
</organism>
<dbReference type="InterPro" id="IPR012417">
    <property type="entry name" value="CaM-bd_dom_pln"/>
</dbReference>
<evidence type="ECO:0000259" key="2">
    <source>
        <dbReference type="SMART" id="SM01054"/>
    </source>
</evidence>
<feature type="compositionally biased region" description="Basic and acidic residues" evidence="1">
    <location>
        <begin position="604"/>
        <end position="614"/>
    </location>
</feature>
<feature type="compositionally biased region" description="Basic and acidic residues" evidence="1">
    <location>
        <begin position="535"/>
        <end position="545"/>
    </location>
</feature>
<gene>
    <name evidence="3" type="ORF">g.49921</name>
</gene>
<name>A0A1D1YVF5_9ARAE</name>
<accession>A0A1D1YVF5</accession>
<dbReference type="PANTHER" id="PTHR33923:SF2">
    <property type="entry name" value="CALMODULIN-BINDING PROTEIN-RELATED"/>
    <property type="match status" value="1"/>
</dbReference>
<evidence type="ECO:0000256" key="1">
    <source>
        <dbReference type="SAM" id="MobiDB-lite"/>
    </source>
</evidence>
<dbReference type="PANTHER" id="PTHR33923">
    <property type="entry name" value="CALMODULIN-BINDING PROTEIN-RELATED"/>
    <property type="match status" value="1"/>
</dbReference>
<feature type="compositionally biased region" description="Basic and acidic residues" evidence="1">
    <location>
        <begin position="106"/>
        <end position="124"/>
    </location>
</feature>
<feature type="region of interest" description="Disordered" evidence="1">
    <location>
        <begin position="1"/>
        <end position="50"/>
    </location>
</feature>
<evidence type="ECO:0000313" key="3">
    <source>
        <dbReference type="EMBL" id="JAT58604.1"/>
    </source>
</evidence>
<feature type="region of interest" description="Disordered" evidence="1">
    <location>
        <begin position="71"/>
        <end position="141"/>
    </location>
</feature>
<proteinExistence type="predicted"/>
<dbReference type="InterPro" id="IPR044681">
    <property type="entry name" value="PICBP-like"/>
</dbReference>
<feature type="compositionally biased region" description="Basic and acidic residues" evidence="1">
    <location>
        <begin position="560"/>
        <end position="572"/>
    </location>
</feature>
<feature type="region of interest" description="Disordered" evidence="1">
    <location>
        <begin position="320"/>
        <end position="339"/>
    </location>
</feature>
<dbReference type="Pfam" id="PF07839">
    <property type="entry name" value="CaM_binding"/>
    <property type="match status" value="1"/>
</dbReference>
<sequence>MVQKKAPDKQAAPGESKKNHARSEKRLYSRQRHHQQQDVRGGGGAELRRMLKKSRSIKVLEESLDSPLVVQLDQPGVRKPKKNRPSPVLLPGTEPNYMKSTSSSNARKEQHAVNRNRIPKDTTKPLKPSPGHASAVKQWGTLERKPSLRPAVIRPSRKKSLGMPLCHVINASRATCSSTMKETNFPYHLDLDPGGTEAEGTSVLKVCPYTYCSLNGHRHPCLPPLRCFLSARRRLLKTQKNMMKLRGLASFRNRGMEAGTGGEELPAGVSDLGDDDFFVEICAAQFPEPNSATASGEGVDGMSPTGDGVDDRHAQIEQDVGSPVDHSMSQSTSDDDHFDLGSDFSPSEMEVLIDFLEYVECDAAEDTPCSAEEDADWSCGDSGEGLADDLDCGLDDGSHIDFDEIQYSEFAEGESTDGLFVEIYVDGCDEAPFDANSALPYQGREEEVEKIVAEPAGEGGNCKSVDADPDEEYVWEDEGGGTASDASEGNSEVEESGMFDEQEAAAAVGEETQDLVAVSNPEDNMNPLFGDDIDEKNRDAHDESSGKITASQSSSLVRAVDGDTAEHLEAAKTEMQQQITTPDEAEDLSDINNFLLDVNPHTVNQEEKGGKIEKDLDEASSTEMETLESSEEHESQVFVEMPSEADDESGTATSDEYPQHDEALVGAITSMVEEHTDASHSSRARRMVTRKRADGGEEQMRPFNPRSPNFLPVEPDPEGEKVDLRHQVVDERKNAEEWMIDHALRQTVDKLAPGRKRKVALLVEAFETVTPMPSYGATLGHSTMAFAHARPIQACS</sequence>
<protein>
    <recommendedName>
        <fullName evidence="2">Calmodulin-binding domain-containing protein</fullName>
    </recommendedName>
</protein>
<feature type="compositionally biased region" description="Basic and acidic residues" evidence="1">
    <location>
        <begin position="691"/>
        <end position="700"/>
    </location>
</feature>
<dbReference type="GO" id="GO:0005516">
    <property type="term" value="F:calmodulin binding"/>
    <property type="evidence" value="ECO:0007669"/>
    <property type="project" value="InterPro"/>
</dbReference>
<feature type="domain" description="Calmodulin-binding" evidence="2">
    <location>
        <begin position="659"/>
        <end position="771"/>
    </location>
</feature>
<feature type="region of interest" description="Disordered" evidence="1">
    <location>
        <begin position="520"/>
        <end position="658"/>
    </location>
</feature>
<feature type="region of interest" description="Disordered" evidence="1">
    <location>
        <begin position="473"/>
        <end position="499"/>
    </location>
</feature>
<feature type="compositionally biased region" description="Polar residues" evidence="1">
    <location>
        <begin position="546"/>
        <end position="556"/>
    </location>
</feature>
<dbReference type="SMART" id="SM01054">
    <property type="entry name" value="CaM_binding"/>
    <property type="match status" value="1"/>
</dbReference>
<reference evidence="3" key="1">
    <citation type="submission" date="2015-07" db="EMBL/GenBank/DDBJ databases">
        <title>Transcriptome Assembly of Anthurium amnicola.</title>
        <authorList>
            <person name="Suzuki J."/>
        </authorList>
    </citation>
    <scope>NUCLEOTIDE SEQUENCE</scope>
</reference>